<dbReference type="Proteomes" id="UP001431783">
    <property type="component" value="Unassembled WGS sequence"/>
</dbReference>
<dbReference type="EMBL" id="JARQZJ010000124">
    <property type="protein sequence ID" value="KAK9889913.1"/>
    <property type="molecule type" value="Genomic_DNA"/>
</dbReference>
<gene>
    <name evidence="1" type="ORF">WA026_008719</name>
</gene>
<name>A0AAW1V4B1_9CUCU</name>
<dbReference type="AlphaFoldDB" id="A0AAW1V4B1"/>
<reference evidence="1 2" key="1">
    <citation type="submission" date="2023-03" db="EMBL/GenBank/DDBJ databases">
        <title>Genome insight into feeding habits of ladybird beetles.</title>
        <authorList>
            <person name="Li H.-S."/>
            <person name="Huang Y.-H."/>
            <person name="Pang H."/>
        </authorList>
    </citation>
    <scope>NUCLEOTIDE SEQUENCE [LARGE SCALE GENOMIC DNA]</scope>
    <source>
        <strain evidence="1">SYSU_2023b</strain>
        <tissue evidence="1">Whole body</tissue>
    </source>
</reference>
<evidence type="ECO:0000313" key="1">
    <source>
        <dbReference type="EMBL" id="KAK9889913.1"/>
    </source>
</evidence>
<proteinExistence type="predicted"/>
<evidence type="ECO:0000313" key="2">
    <source>
        <dbReference type="Proteomes" id="UP001431783"/>
    </source>
</evidence>
<sequence>MITGHLRVADCLEKSWNKCTLSCAHRNQFSTITVLTSLKSIAADVRVGAGGALSAKSFDAKSLQKASGGQLFGFLLIAAIHWFT</sequence>
<protein>
    <submittedName>
        <fullName evidence="1">Uncharacterized protein</fullName>
    </submittedName>
</protein>
<keyword evidence="2" id="KW-1185">Reference proteome</keyword>
<comment type="caution">
    <text evidence="1">The sequence shown here is derived from an EMBL/GenBank/DDBJ whole genome shotgun (WGS) entry which is preliminary data.</text>
</comment>
<organism evidence="1 2">
    <name type="scientific">Henosepilachna vigintioctopunctata</name>
    <dbReference type="NCBI Taxonomy" id="420089"/>
    <lineage>
        <taxon>Eukaryota</taxon>
        <taxon>Metazoa</taxon>
        <taxon>Ecdysozoa</taxon>
        <taxon>Arthropoda</taxon>
        <taxon>Hexapoda</taxon>
        <taxon>Insecta</taxon>
        <taxon>Pterygota</taxon>
        <taxon>Neoptera</taxon>
        <taxon>Endopterygota</taxon>
        <taxon>Coleoptera</taxon>
        <taxon>Polyphaga</taxon>
        <taxon>Cucujiformia</taxon>
        <taxon>Coccinelloidea</taxon>
        <taxon>Coccinellidae</taxon>
        <taxon>Epilachninae</taxon>
        <taxon>Epilachnini</taxon>
        <taxon>Henosepilachna</taxon>
    </lineage>
</organism>
<accession>A0AAW1V4B1</accession>